<protein>
    <submittedName>
        <fullName evidence="2">Uncharacterized protein</fullName>
    </submittedName>
</protein>
<reference evidence="2 3" key="1">
    <citation type="journal article" date="2015" name="Nature">
        <title>rRNA introns, odd ribosomes, and small enigmatic genomes across a large radiation of phyla.</title>
        <authorList>
            <person name="Brown C.T."/>
            <person name="Hug L.A."/>
            <person name="Thomas B.C."/>
            <person name="Sharon I."/>
            <person name="Castelle C.J."/>
            <person name="Singh A."/>
            <person name="Wilkins M.J."/>
            <person name="Williams K.H."/>
            <person name="Banfield J.F."/>
        </authorList>
    </citation>
    <scope>NUCLEOTIDE SEQUENCE [LARGE SCALE GENOMIC DNA]</scope>
</reference>
<organism evidence="2 3">
    <name type="scientific">Candidatus Wolfebacteria bacterium GW2011_GWE2_44_13</name>
    <dbReference type="NCBI Taxonomy" id="1619017"/>
    <lineage>
        <taxon>Bacteria</taxon>
        <taxon>Candidatus Wolfeibacteriota</taxon>
    </lineage>
</organism>
<keyword evidence="1" id="KW-1133">Transmembrane helix</keyword>
<proteinExistence type="predicted"/>
<name>A0A0G1H909_9BACT</name>
<dbReference type="EMBL" id="LCHW01000003">
    <property type="protein sequence ID" value="KKT42988.1"/>
    <property type="molecule type" value="Genomic_DNA"/>
</dbReference>
<dbReference type="Proteomes" id="UP000034051">
    <property type="component" value="Unassembled WGS sequence"/>
</dbReference>
<evidence type="ECO:0000313" key="3">
    <source>
        <dbReference type="Proteomes" id="UP000034051"/>
    </source>
</evidence>
<comment type="caution">
    <text evidence="2">The sequence shown here is derived from an EMBL/GenBank/DDBJ whole genome shotgun (WGS) entry which is preliminary data.</text>
</comment>
<feature type="transmembrane region" description="Helical" evidence="1">
    <location>
        <begin position="156"/>
        <end position="176"/>
    </location>
</feature>
<accession>A0A0G1H909</accession>
<sequence>MTTSTIATTSNLDAIKSLLITTNIQEFAIFAIPILFLVGSIRLWMHYNHINGDRDTQIQDILDERIYTDMVAPLRDVLADNLVEEVSRRISDIPEGTDVKDFFQDEYKLELIKGLKSIQYKAIEEVIEFQVKLENLIKGKKSRVVLKKCSRQNNTIALGVAVLSCLQIIDGIVIIATKNSPISSWGAVGWLVLQCIVLVFGGKYVLNEKTIDNLKNV</sequence>
<feature type="transmembrane region" description="Helical" evidence="1">
    <location>
        <begin position="182"/>
        <end position="206"/>
    </location>
</feature>
<gene>
    <name evidence="2" type="ORF">UW32_C0003G0091</name>
</gene>
<keyword evidence="1" id="KW-0472">Membrane</keyword>
<keyword evidence="1" id="KW-0812">Transmembrane</keyword>
<evidence type="ECO:0000256" key="1">
    <source>
        <dbReference type="SAM" id="Phobius"/>
    </source>
</evidence>
<evidence type="ECO:0000313" key="2">
    <source>
        <dbReference type="EMBL" id="KKT42988.1"/>
    </source>
</evidence>
<feature type="transmembrane region" description="Helical" evidence="1">
    <location>
        <begin position="27"/>
        <end position="45"/>
    </location>
</feature>
<dbReference type="AlphaFoldDB" id="A0A0G1H909"/>